<keyword evidence="1" id="KW-0812">Transmembrane</keyword>
<reference evidence="2" key="2">
    <citation type="submission" date="2021-01" db="EMBL/GenBank/DDBJ databases">
        <authorList>
            <person name="Schikora-Tamarit M.A."/>
        </authorList>
    </citation>
    <scope>NUCLEOTIDE SEQUENCE</scope>
    <source>
        <strain evidence="2">CBS6075</strain>
    </source>
</reference>
<keyword evidence="1" id="KW-1133">Transmembrane helix</keyword>
<dbReference type="EMBL" id="JAEUBE010000042">
    <property type="protein sequence ID" value="KAH3671959.1"/>
    <property type="molecule type" value="Genomic_DNA"/>
</dbReference>
<evidence type="ECO:0000313" key="3">
    <source>
        <dbReference type="Proteomes" id="UP000769157"/>
    </source>
</evidence>
<evidence type="ECO:0000256" key="1">
    <source>
        <dbReference type="SAM" id="Phobius"/>
    </source>
</evidence>
<feature type="transmembrane region" description="Helical" evidence="1">
    <location>
        <begin position="7"/>
        <end position="27"/>
    </location>
</feature>
<comment type="caution">
    <text evidence="2">The sequence shown here is derived from an EMBL/GenBank/DDBJ whole genome shotgun (WGS) entry which is preliminary data.</text>
</comment>
<accession>A0A9P8TAU1</accession>
<protein>
    <submittedName>
        <fullName evidence="2">Uncharacterized protein</fullName>
    </submittedName>
</protein>
<sequence>MQKVDDVFDVWIFLTVFLILTIFLCWVECWEDGSPFSESVPKPATLYLANSATGYSASGIIRLWAEHWLIIFIFRNYFAVLQNGGYGLFTWFEKISSKMAEIAVLRQLFDCRAVVQARGSP</sequence>
<name>A0A9P8TAU1_9ASCO</name>
<dbReference type="RefSeq" id="XP_046065074.1">
    <property type="nucleotide sequence ID" value="XM_046202232.1"/>
</dbReference>
<reference evidence="2" key="1">
    <citation type="journal article" date="2021" name="Open Biol.">
        <title>Shared evolutionary footprints suggest mitochondrial oxidative damage underlies multiple complex I losses in fungi.</title>
        <authorList>
            <person name="Schikora-Tamarit M.A."/>
            <person name="Marcet-Houben M."/>
            <person name="Nosek J."/>
            <person name="Gabaldon T."/>
        </authorList>
    </citation>
    <scope>NUCLEOTIDE SEQUENCE</scope>
    <source>
        <strain evidence="2">CBS6075</strain>
    </source>
</reference>
<dbReference type="AlphaFoldDB" id="A0A9P8TAU1"/>
<keyword evidence="3" id="KW-1185">Reference proteome</keyword>
<dbReference type="GeneID" id="70232113"/>
<gene>
    <name evidence="2" type="ORF">OGAPHI_000145</name>
</gene>
<evidence type="ECO:0000313" key="2">
    <source>
        <dbReference type="EMBL" id="KAH3671959.1"/>
    </source>
</evidence>
<keyword evidence="1" id="KW-0472">Membrane</keyword>
<dbReference type="Proteomes" id="UP000769157">
    <property type="component" value="Unassembled WGS sequence"/>
</dbReference>
<organism evidence="2 3">
    <name type="scientific">Ogataea philodendri</name>
    <dbReference type="NCBI Taxonomy" id="1378263"/>
    <lineage>
        <taxon>Eukaryota</taxon>
        <taxon>Fungi</taxon>
        <taxon>Dikarya</taxon>
        <taxon>Ascomycota</taxon>
        <taxon>Saccharomycotina</taxon>
        <taxon>Pichiomycetes</taxon>
        <taxon>Pichiales</taxon>
        <taxon>Pichiaceae</taxon>
        <taxon>Ogataea</taxon>
    </lineage>
</organism>
<proteinExistence type="predicted"/>